<evidence type="ECO:0000256" key="2">
    <source>
        <dbReference type="ARBA" id="ARBA00022692"/>
    </source>
</evidence>
<keyword evidence="4 7" id="KW-1133">Transmembrane helix</keyword>
<dbReference type="GO" id="GO:0015979">
    <property type="term" value="P:photosynthesis"/>
    <property type="evidence" value="ECO:0007669"/>
    <property type="project" value="UniProtKB-UniRule"/>
</dbReference>
<dbReference type="InterPro" id="IPR010010">
    <property type="entry name" value="PSI_PsaM"/>
</dbReference>
<gene>
    <name evidence="7 8" type="primary">psaM</name>
</gene>
<reference evidence="8" key="1">
    <citation type="submission" date="2017-05" db="EMBL/GenBank/DDBJ databases">
        <title>Plastid comparative genomics reveals ancient divergence between Glaucophyte genera.</title>
        <authorList>
            <person name="Figueroa-Martinez F.J."/>
            <person name="Jackson C."/>
            <person name="Reyes-Prieto A."/>
        </authorList>
    </citation>
    <scope>NUCLEOTIDE SEQUENCE</scope>
    <source>
        <strain evidence="8">SAG 46.84</strain>
    </source>
</reference>
<keyword evidence="6 7" id="KW-0472">Membrane</keyword>
<proteinExistence type="inferred from homology"/>
<dbReference type="GeneID" id="38572680"/>
<feature type="transmembrane region" description="Helical" evidence="7">
    <location>
        <begin position="7"/>
        <end position="28"/>
    </location>
</feature>
<keyword evidence="5 7" id="KW-0793">Thylakoid</keyword>
<dbReference type="NCBIfam" id="TIGR03053">
    <property type="entry name" value="PS_I_psaM"/>
    <property type="match status" value="1"/>
</dbReference>
<dbReference type="InterPro" id="IPR037279">
    <property type="entry name" value="PSI_PsaM_sf"/>
</dbReference>
<evidence type="ECO:0000256" key="7">
    <source>
        <dbReference type="HAMAP-Rule" id="MF_00828"/>
    </source>
</evidence>
<dbReference type="AlphaFoldDB" id="A0A3G1IW35"/>
<accession>A0A3G1IW35</accession>
<dbReference type="SUPFAM" id="SSF81548">
    <property type="entry name" value="Subunit XII of photosystem I reaction centre, PsaM"/>
    <property type="match status" value="1"/>
</dbReference>
<dbReference type="GO" id="GO:0042651">
    <property type="term" value="C:thylakoid membrane"/>
    <property type="evidence" value="ECO:0007669"/>
    <property type="project" value="UniProtKB-UniRule"/>
</dbReference>
<dbReference type="HAMAP" id="MF_00828">
    <property type="entry name" value="PSI_PsaM"/>
    <property type="match status" value="1"/>
</dbReference>
<evidence type="ECO:0000256" key="6">
    <source>
        <dbReference type="ARBA" id="ARBA00023136"/>
    </source>
</evidence>
<evidence type="ECO:0000313" key="8">
    <source>
        <dbReference type="EMBL" id="ASQ40276.1"/>
    </source>
</evidence>
<dbReference type="EMBL" id="MF167426">
    <property type="protein sequence ID" value="ASQ40276.1"/>
    <property type="molecule type" value="Genomic_DNA"/>
</dbReference>
<keyword evidence="2 7" id="KW-0812">Transmembrane</keyword>
<dbReference type="RefSeq" id="YP_009546215.1">
    <property type="nucleotide sequence ID" value="NC_040153.1"/>
</dbReference>
<keyword evidence="1 7" id="KW-0602">Photosynthesis</keyword>
<geneLocation type="plastid" evidence="8"/>
<comment type="subcellular location">
    <subcellularLocation>
        <location evidence="7">Cellular thylakoid membrane</location>
        <topology evidence="7">Single-pass membrane protein</topology>
    </subcellularLocation>
</comment>
<evidence type="ECO:0000256" key="3">
    <source>
        <dbReference type="ARBA" id="ARBA00022836"/>
    </source>
</evidence>
<comment type="similarity">
    <text evidence="7">Belongs to the PsaM family.</text>
</comment>
<protein>
    <recommendedName>
        <fullName evidence="7">Photosystem I reaction center subunit XII</fullName>
    </recommendedName>
    <alternativeName>
        <fullName evidence="7">PSI-M</fullName>
    </alternativeName>
</protein>
<evidence type="ECO:0000256" key="1">
    <source>
        <dbReference type="ARBA" id="ARBA00022531"/>
    </source>
</evidence>
<dbReference type="Pfam" id="PF07465">
    <property type="entry name" value="PsaM"/>
    <property type="match status" value="1"/>
</dbReference>
<keyword evidence="3 7" id="KW-0603">Photosystem I</keyword>
<name>A0A3G1IW35_9EUKA</name>
<dbReference type="GO" id="GO:0009522">
    <property type="term" value="C:photosystem I"/>
    <property type="evidence" value="ECO:0007669"/>
    <property type="project" value="UniProtKB-KW"/>
</dbReference>
<sequence length="34" mass="3696">MSSLEEFSIFIALGIALIPGLLALVLALELYKFV</sequence>
<keyword evidence="8" id="KW-0934">Plastid</keyword>
<organism evidence="8">
    <name type="scientific">Gloeochaete wittrockiana</name>
    <dbReference type="NCBI Taxonomy" id="38269"/>
    <lineage>
        <taxon>Eukaryota</taxon>
        <taxon>Glaucocystophyceae</taxon>
        <taxon>Gloeochaetales</taxon>
        <taxon>Gloeochaetaceae</taxon>
        <taxon>Gloeochaete</taxon>
    </lineage>
</organism>
<evidence type="ECO:0000256" key="4">
    <source>
        <dbReference type="ARBA" id="ARBA00022989"/>
    </source>
</evidence>
<evidence type="ECO:0000256" key="5">
    <source>
        <dbReference type="ARBA" id="ARBA00023078"/>
    </source>
</evidence>